<dbReference type="AlphaFoldDB" id="A0A0P0CPU3"/>
<dbReference type="Pfam" id="PF16344">
    <property type="entry name" value="FecR_C"/>
    <property type="match status" value="1"/>
</dbReference>
<gene>
    <name evidence="4" type="ORF">APS56_15590</name>
</gene>
<dbReference type="InterPro" id="IPR006860">
    <property type="entry name" value="FecR"/>
</dbReference>
<dbReference type="EMBL" id="CP012898">
    <property type="protein sequence ID" value="ALJ06468.1"/>
    <property type="molecule type" value="Genomic_DNA"/>
</dbReference>
<dbReference type="Proteomes" id="UP000057981">
    <property type="component" value="Chromosome"/>
</dbReference>
<dbReference type="STRING" id="1736674.APS56_15590"/>
<sequence length="396" mass="45300">MENNNKEKWIQILIVTELFQRYYDKRGSGKENKILENWDPERLNKPDLRFLKPNAETKYLWKKISAELDLKTDNYTKQKSVYRFVAVASIAMFIAYGYYVNQDQLDIEYETSSFVSAPKTIITGTDKAILTLDDGSEIALGKGTDYQTKEAHSDGTQLVYKSELSTGDIVYNDTLKKAKISYNYLTIPRGGQFLVQLPDGTKVWLNSDSQLKYPVHFIEGKTRHVELAYGEAYFEVSPSGKHKGAKFKVINHAQEVEVLGTEFNIKAYRDETNVYTTLVEGKVAVNALNKSKTLIPGEQLNLNLFDNSMESASVDVYRVISWKDGVFSFKDKPLRDIMTVISRWYDIDVIFDDNALEKITFKGSLDKKLSIEEILSIITGTTNMHYEIKNKTIILK</sequence>
<dbReference type="PATRIC" id="fig|1736674.3.peg.3189"/>
<dbReference type="Pfam" id="PF04773">
    <property type="entry name" value="FecR"/>
    <property type="match status" value="1"/>
</dbReference>
<evidence type="ECO:0000259" key="3">
    <source>
        <dbReference type="Pfam" id="PF16344"/>
    </source>
</evidence>
<organism evidence="4 5">
    <name type="scientific">Pseudalgibacter alginicilyticus</name>
    <dbReference type="NCBI Taxonomy" id="1736674"/>
    <lineage>
        <taxon>Bacteria</taxon>
        <taxon>Pseudomonadati</taxon>
        <taxon>Bacteroidota</taxon>
        <taxon>Flavobacteriia</taxon>
        <taxon>Flavobacteriales</taxon>
        <taxon>Flavobacteriaceae</taxon>
        <taxon>Pseudalgibacter</taxon>
    </lineage>
</organism>
<dbReference type="KEGG" id="ahz:APS56_15590"/>
<evidence type="ECO:0000256" key="1">
    <source>
        <dbReference type="SAM" id="Phobius"/>
    </source>
</evidence>
<evidence type="ECO:0008006" key="6">
    <source>
        <dbReference type="Google" id="ProtNLM"/>
    </source>
</evidence>
<dbReference type="PANTHER" id="PTHR30273">
    <property type="entry name" value="PERIPLASMIC SIGNAL SENSOR AND SIGMA FACTOR ACTIVATOR FECR-RELATED"/>
    <property type="match status" value="1"/>
</dbReference>
<dbReference type="Gene3D" id="3.55.50.30">
    <property type="match status" value="1"/>
</dbReference>
<feature type="transmembrane region" description="Helical" evidence="1">
    <location>
        <begin position="81"/>
        <end position="99"/>
    </location>
</feature>
<evidence type="ECO:0000313" key="4">
    <source>
        <dbReference type="EMBL" id="ALJ06468.1"/>
    </source>
</evidence>
<accession>A0A0P0CPU3</accession>
<proteinExistence type="predicted"/>
<dbReference type="RefSeq" id="WP_054730510.1">
    <property type="nucleotide sequence ID" value="NZ_CP012898.1"/>
</dbReference>
<feature type="domain" description="FecR protein" evidence="2">
    <location>
        <begin position="188"/>
        <end position="283"/>
    </location>
</feature>
<keyword evidence="5" id="KW-1185">Reference proteome</keyword>
<dbReference type="InterPro" id="IPR032508">
    <property type="entry name" value="FecR_C"/>
</dbReference>
<keyword evidence="1" id="KW-1133">Transmembrane helix</keyword>
<name>A0A0P0CPU3_9FLAO</name>
<evidence type="ECO:0000313" key="5">
    <source>
        <dbReference type="Proteomes" id="UP000057981"/>
    </source>
</evidence>
<reference evidence="4 5" key="1">
    <citation type="submission" date="2015-10" db="EMBL/GenBank/DDBJ databases">
        <authorList>
            <person name="Gilbert D.G."/>
        </authorList>
    </citation>
    <scope>NUCLEOTIDE SEQUENCE [LARGE SCALE GENOMIC DNA]</scope>
    <source>
        <strain evidence="5">HZ-22</strain>
    </source>
</reference>
<keyword evidence="1" id="KW-0472">Membrane</keyword>
<protein>
    <recommendedName>
        <fullName evidence="6">Anti-sigma factor</fullName>
    </recommendedName>
</protein>
<dbReference type="PANTHER" id="PTHR30273:SF2">
    <property type="entry name" value="PROTEIN FECR"/>
    <property type="match status" value="1"/>
</dbReference>
<dbReference type="InterPro" id="IPR012373">
    <property type="entry name" value="Ferrdict_sens_TM"/>
</dbReference>
<keyword evidence="1" id="KW-0812">Transmembrane</keyword>
<feature type="domain" description="Protein FecR C-terminal" evidence="3">
    <location>
        <begin position="327"/>
        <end position="395"/>
    </location>
</feature>
<dbReference type="OrthoDB" id="704021at2"/>
<evidence type="ECO:0000259" key="2">
    <source>
        <dbReference type="Pfam" id="PF04773"/>
    </source>
</evidence>
<dbReference type="Gene3D" id="2.60.120.1440">
    <property type="match status" value="1"/>
</dbReference>
<dbReference type="GO" id="GO:0016989">
    <property type="term" value="F:sigma factor antagonist activity"/>
    <property type="evidence" value="ECO:0007669"/>
    <property type="project" value="TreeGrafter"/>
</dbReference>